<comment type="caution">
    <text evidence="3">The sequence shown here is derived from an EMBL/GenBank/DDBJ whole genome shotgun (WGS) entry which is preliminary data.</text>
</comment>
<proteinExistence type="predicted"/>
<feature type="region of interest" description="Disordered" evidence="1">
    <location>
        <begin position="1"/>
        <end position="25"/>
    </location>
</feature>
<keyword evidence="2" id="KW-0812">Transmembrane</keyword>
<accession>A0ABV9WDX1</accession>
<feature type="transmembrane region" description="Helical" evidence="2">
    <location>
        <begin position="46"/>
        <end position="67"/>
    </location>
</feature>
<reference evidence="4" key="1">
    <citation type="journal article" date="2019" name="Int. J. Syst. Evol. Microbiol.">
        <title>The Global Catalogue of Microorganisms (GCM) 10K type strain sequencing project: providing services to taxonomists for standard genome sequencing and annotation.</title>
        <authorList>
            <consortium name="The Broad Institute Genomics Platform"/>
            <consortium name="The Broad Institute Genome Sequencing Center for Infectious Disease"/>
            <person name="Wu L."/>
            <person name="Ma J."/>
        </authorList>
    </citation>
    <scope>NUCLEOTIDE SEQUENCE [LARGE SCALE GENOMIC DNA]</scope>
    <source>
        <strain evidence="4">CGMCC 4.7152</strain>
    </source>
</reference>
<name>A0ABV9WDX1_9ACTN</name>
<keyword evidence="2" id="KW-1133">Transmembrane helix</keyword>
<keyword evidence="4" id="KW-1185">Reference proteome</keyword>
<dbReference type="RefSeq" id="WP_380127579.1">
    <property type="nucleotide sequence ID" value="NZ_JBHSIU010000110.1"/>
</dbReference>
<feature type="region of interest" description="Disordered" evidence="1">
    <location>
        <begin position="68"/>
        <end position="91"/>
    </location>
</feature>
<dbReference type="EMBL" id="JBHSIU010000110">
    <property type="protein sequence ID" value="MFC5006926.1"/>
    <property type="molecule type" value="Genomic_DNA"/>
</dbReference>
<evidence type="ECO:0000256" key="2">
    <source>
        <dbReference type="SAM" id="Phobius"/>
    </source>
</evidence>
<organism evidence="3 4">
    <name type="scientific">Dactylosporangium cerinum</name>
    <dbReference type="NCBI Taxonomy" id="1434730"/>
    <lineage>
        <taxon>Bacteria</taxon>
        <taxon>Bacillati</taxon>
        <taxon>Actinomycetota</taxon>
        <taxon>Actinomycetes</taxon>
        <taxon>Micromonosporales</taxon>
        <taxon>Micromonosporaceae</taxon>
        <taxon>Dactylosporangium</taxon>
    </lineage>
</organism>
<gene>
    <name evidence="3" type="ORF">ACFPIJ_55090</name>
</gene>
<evidence type="ECO:0000313" key="4">
    <source>
        <dbReference type="Proteomes" id="UP001595912"/>
    </source>
</evidence>
<dbReference type="Proteomes" id="UP001595912">
    <property type="component" value="Unassembled WGS sequence"/>
</dbReference>
<evidence type="ECO:0000256" key="1">
    <source>
        <dbReference type="SAM" id="MobiDB-lite"/>
    </source>
</evidence>
<feature type="compositionally biased region" description="Low complexity" evidence="1">
    <location>
        <begin position="75"/>
        <end position="91"/>
    </location>
</feature>
<keyword evidence="2" id="KW-0472">Membrane</keyword>
<evidence type="ECO:0000313" key="3">
    <source>
        <dbReference type="EMBL" id="MFC5006926.1"/>
    </source>
</evidence>
<sequence>MTVESDEQDGATLLRPLAGGHPHGRSTVDIARAMADGDRHHRRVRLVGSAGAGATVVLVVVAGWTIAGNSPQKPAPAATRGSTSPSTSPTVAAAGCTVQQLATPEGEGVRAIVSGGDPTGKYLVGRTYPGGRPSTVVWENLRPRKVPMQGEDPSLDGATSTGVFIGSSYTGTDKLTAWVYKDGGFLKLAGTDAVASAINEREVIVGSVQGRPAMWASPTAQPTMLPLPAGKGWTGSASGVDDDGTIVGTLQNGEFKEGQAYAWRPDGTLTKLAQPTVKGKPAMSYRTGSVRGGWVIGWASYDEPNRGPRWIAAPRWNLRTGTVDSTDGFFTTINAQGRIAGQLTVIAPDRTTVPLPLPSGLDAKSAMVTTEAISDDGTTVAGYINDRQGKLDDQPIAVVWKCGS</sequence>
<protein>
    <submittedName>
        <fullName evidence="3">Uncharacterized protein</fullName>
    </submittedName>
</protein>